<evidence type="ECO:0000313" key="3">
    <source>
        <dbReference type="Proteomes" id="UP000469462"/>
    </source>
</evidence>
<name>A0AAI9SC00_9BURK</name>
<evidence type="ECO:0000313" key="2">
    <source>
        <dbReference type="EMBL" id="KAB7651369.1"/>
    </source>
</evidence>
<keyword evidence="1" id="KW-1133">Transmembrane helix</keyword>
<sequence>MGLLLAAIAPCLIAFFLWLVGRSVPPAVAGDGIRAGIGGLLLVVLLILSAKAAVSLFDLGRQAGEAARVISMDAQYAWPAIKSTLPAVINAVSIILALVLLTLGRTPGTFWTALIAIWVAGPADDLLKMLILGIPFNFTQGLAGISFFTILVTLYLLFSIRSAYTYGIGSARRFRGR</sequence>
<reference evidence="2 3" key="1">
    <citation type="submission" date="2019-10" db="EMBL/GenBank/DDBJ databases">
        <title>Genome diversity of Sutterella seckii.</title>
        <authorList>
            <person name="Chaplin A.V."/>
            <person name="Sokolova S.R."/>
            <person name="Mosin K.A."/>
            <person name="Ivanova E.L."/>
            <person name="Kochetkova T.O."/>
            <person name="Goltsov A.Y."/>
            <person name="Trofimov D.Y."/>
            <person name="Efimov B.A."/>
        </authorList>
    </citation>
    <scope>NUCLEOTIDE SEQUENCE [LARGE SCALE GENOMIC DNA]</scope>
    <source>
        <strain evidence="2 3">ASD3426</strain>
    </source>
</reference>
<dbReference type="Proteomes" id="UP000469462">
    <property type="component" value="Unassembled WGS sequence"/>
</dbReference>
<gene>
    <name evidence="2" type="ORF">GBM96_05995</name>
</gene>
<feature type="transmembrane region" description="Helical" evidence="1">
    <location>
        <begin position="139"/>
        <end position="158"/>
    </location>
</feature>
<comment type="caution">
    <text evidence="2">The sequence shown here is derived from an EMBL/GenBank/DDBJ whole genome shotgun (WGS) entry which is preliminary data.</text>
</comment>
<accession>A0AAI9SC00</accession>
<feature type="transmembrane region" description="Helical" evidence="1">
    <location>
        <begin position="80"/>
        <end position="103"/>
    </location>
</feature>
<proteinExistence type="predicted"/>
<keyword evidence="1" id="KW-0472">Membrane</keyword>
<keyword evidence="3" id="KW-1185">Reference proteome</keyword>
<feature type="transmembrane region" description="Helical" evidence="1">
    <location>
        <begin position="39"/>
        <end position="59"/>
    </location>
</feature>
<organism evidence="2 3">
    <name type="scientific">Sutterella seckii</name>
    <dbReference type="NCBI Taxonomy" id="1944635"/>
    <lineage>
        <taxon>Bacteria</taxon>
        <taxon>Pseudomonadati</taxon>
        <taxon>Pseudomonadota</taxon>
        <taxon>Betaproteobacteria</taxon>
        <taxon>Burkholderiales</taxon>
        <taxon>Sutterellaceae</taxon>
        <taxon>Sutterella</taxon>
    </lineage>
</organism>
<dbReference type="EMBL" id="WEHW01000016">
    <property type="protein sequence ID" value="KAB7651369.1"/>
    <property type="molecule type" value="Genomic_DNA"/>
</dbReference>
<evidence type="ECO:0000256" key="1">
    <source>
        <dbReference type="SAM" id="Phobius"/>
    </source>
</evidence>
<protein>
    <submittedName>
        <fullName evidence="2">Uncharacterized protein</fullName>
    </submittedName>
</protein>
<keyword evidence="1" id="KW-0812">Transmembrane</keyword>
<dbReference type="AlphaFoldDB" id="A0AAI9SC00"/>